<accession>A0A161HNV8</accession>
<feature type="region of interest" description="Disordered" evidence="1">
    <location>
        <begin position="1"/>
        <end position="170"/>
    </location>
</feature>
<sequence>MTKKTNMLEDLDSDEPLEVFSSGASAGEDPPAAELGLDPATGAGDPGFDSGEEAGWEPDSGLSGDPGEEAEPGVEGEVEPEDDPDSGAAGDSGDEAAPGAAGDLGAEPDSGEEAGDSGEVPDPGEEGALGELGDSGLEGLFGEEGEPAPPSGDPGDEVDLAGEPGAGSVSVEGQGTVIVTLSVVVVYNTVPADVEQGTVKVVRLVIVV</sequence>
<keyword evidence="3" id="KW-1185">Reference proteome</keyword>
<dbReference type="KEGG" id="slb:AWJ20_3541"/>
<dbReference type="RefSeq" id="XP_018738374.1">
    <property type="nucleotide sequence ID" value="XM_018880567.1"/>
</dbReference>
<dbReference type="GeneID" id="30035575"/>
<feature type="compositionally biased region" description="Acidic residues" evidence="1">
    <location>
        <begin position="66"/>
        <end position="85"/>
    </location>
</feature>
<evidence type="ECO:0000256" key="1">
    <source>
        <dbReference type="SAM" id="MobiDB-lite"/>
    </source>
</evidence>
<dbReference type="AlphaFoldDB" id="A0A161HNV8"/>
<gene>
    <name evidence="2" type="ORF">AWJ20_3541</name>
</gene>
<name>A0A161HNV8_9ASCO</name>
<dbReference type="Proteomes" id="UP000189580">
    <property type="component" value="Chromosome b"/>
</dbReference>
<reference evidence="2 3" key="1">
    <citation type="submission" date="2016-02" db="EMBL/GenBank/DDBJ databases">
        <title>Complete genome sequence and transcriptome regulation of the pentose utilising yeast Sugiyamaella lignohabitans.</title>
        <authorList>
            <person name="Bellasio M."/>
            <person name="Peymann A."/>
            <person name="Valli M."/>
            <person name="Sipitzky M."/>
            <person name="Graf A."/>
            <person name="Sauer M."/>
            <person name="Marx H."/>
            <person name="Mattanovich D."/>
        </authorList>
    </citation>
    <scope>NUCLEOTIDE SEQUENCE [LARGE SCALE GENOMIC DNA]</scope>
    <source>
        <strain evidence="2 3">CBS 10342</strain>
    </source>
</reference>
<protein>
    <submittedName>
        <fullName evidence="2">Collagen-like protein</fullName>
    </submittedName>
</protein>
<feature type="compositionally biased region" description="Low complexity" evidence="1">
    <location>
        <begin position="86"/>
        <end position="108"/>
    </location>
</feature>
<proteinExistence type="predicted"/>
<evidence type="ECO:0000313" key="3">
    <source>
        <dbReference type="Proteomes" id="UP000189580"/>
    </source>
</evidence>
<feature type="compositionally biased region" description="Low complexity" evidence="1">
    <location>
        <begin position="129"/>
        <end position="140"/>
    </location>
</feature>
<evidence type="ECO:0000313" key="2">
    <source>
        <dbReference type="EMBL" id="ANB15897.1"/>
    </source>
</evidence>
<organism evidence="2 3">
    <name type="scientific">Sugiyamaella lignohabitans</name>
    <dbReference type="NCBI Taxonomy" id="796027"/>
    <lineage>
        <taxon>Eukaryota</taxon>
        <taxon>Fungi</taxon>
        <taxon>Dikarya</taxon>
        <taxon>Ascomycota</taxon>
        <taxon>Saccharomycotina</taxon>
        <taxon>Dipodascomycetes</taxon>
        <taxon>Dipodascales</taxon>
        <taxon>Trichomonascaceae</taxon>
        <taxon>Sugiyamaella</taxon>
    </lineage>
</organism>
<dbReference type="EMBL" id="CP014503">
    <property type="protein sequence ID" value="ANB15897.1"/>
    <property type="molecule type" value="Genomic_DNA"/>
</dbReference>
<keyword evidence="2" id="KW-0176">Collagen</keyword>